<sequence length="24" mass="2997">MRPQSYLCLCYSAIYYYFENEVLQ</sequence>
<organism evidence="1">
    <name type="scientific">Arundo donax</name>
    <name type="common">Giant reed</name>
    <name type="synonym">Donax arundinaceus</name>
    <dbReference type="NCBI Taxonomy" id="35708"/>
    <lineage>
        <taxon>Eukaryota</taxon>
        <taxon>Viridiplantae</taxon>
        <taxon>Streptophyta</taxon>
        <taxon>Embryophyta</taxon>
        <taxon>Tracheophyta</taxon>
        <taxon>Spermatophyta</taxon>
        <taxon>Magnoliopsida</taxon>
        <taxon>Liliopsida</taxon>
        <taxon>Poales</taxon>
        <taxon>Poaceae</taxon>
        <taxon>PACMAD clade</taxon>
        <taxon>Arundinoideae</taxon>
        <taxon>Arundineae</taxon>
        <taxon>Arundo</taxon>
    </lineage>
</organism>
<dbReference type="EMBL" id="GBRH01235739">
    <property type="protein sequence ID" value="JAD62156.1"/>
    <property type="molecule type" value="Transcribed_RNA"/>
</dbReference>
<accession>A0A0A9BFQ7</accession>
<dbReference type="AlphaFoldDB" id="A0A0A9BFQ7"/>
<reference evidence="1" key="1">
    <citation type="submission" date="2014-09" db="EMBL/GenBank/DDBJ databases">
        <authorList>
            <person name="Magalhaes I.L.F."/>
            <person name="Oliveira U."/>
            <person name="Santos F.R."/>
            <person name="Vidigal T.H.D.A."/>
            <person name="Brescovit A.D."/>
            <person name="Santos A.J."/>
        </authorList>
    </citation>
    <scope>NUCLEOTIDE SEQUENCE</scope>
    <source>
        <tissue evidence="1">Shoot tissue taken approximately 20 cm above the soil surface</tissue>
    </source>
</reference>
<reference evidence="1" key="2">
    <citation type="journal article" date="2015" name="Data Brief">
        <title>Shoot transcriptome of the giant reed, Arundo donax.</title>
        <authorList>
            <person name="Barrero R.A."/>
            <person name="Guerrero F.D."/>
            <person name="Moolhuijzen P."/>
            <person name="Goolsby J.A."/>
            <person name="Tidwell J."/>
            <person name="Bellgard S.E."/>
            <person name="Bellgard M.I."/>
        </authorList>
    </citation>
    <scope>NUCLEOTIDE SEQUENCE</scope>
    <source>
        <tissue evidence="1">Shoot tissue taken approximately 20 cm above the soil surface</tissue>
    </source>
</reference>
<protein>
    <submittedName>
        <fullName evidence="1">Uncharacterized protein</fullName>
    </submittedName>
</protein>
<evidence type="ECO:0000313" key="1">
    <source>
        <dbReference type="EMBL" id="JAD62156.1"/>
    </source>
</evidence>
<proteinExistence type="predicted"/>
<name>A0A0A9BFQ7_ARUDO</name>